<keyword evidence="1" id="KW-0732">Signal</keyword>
<protein>
    <submittedName>
        <fullName evidence="2">Conjugal transfer protein TraF</fullName>
    </submittedName>
</protein>
<feature type="chain" id="PRO_5040837773" evidence="1">
    <location>
        <begin position="23"/>
        <end position="389"/>
    </location>
</feature>
<comment type="caution">
    <text evidence="2">The sequence shown here is derived from an EMBL/GenBank/DDBJ whole genome shotgun (WGS) entry which is preliminary data.</text>
</comment>
<keyword evidence="3" id="KW-1185">Reference proteome</keyword>
<accession>A0A9X2B0J3</accession>
<organism evidence="2 3">
    <name type="scientific">Vibrio gelatinilyticus</name>
    <dbReference type="NCBI Taxonomy" id="2893468"/>
    <lineage>
        <taxon>Bacteria</taxon>
        <taxon>Pseudomonadati</taxon>
        <taxon>Pseudomonadota</taxon>
        <taxon>Gammaproteobacteria</taxon>
        <taxon>Vibrionales</taxon>
        <taxon>Vibrionaceae</taxon>
        <taxon>Vibrio</taxon>
    </lineage>
</organism>
<name>A0A9X2B0J3_9VIBR</name>
<evidence type="ECO:0000256" key="1">
    <source>
        <dbReference type="SAM" id="SignalP"/>
    </source>
</evidence>
<proteinExistence type="predicted"/>
<evidence type="ECO:0000313" key="3">
    <source>
        <dbReference type="Proteomes" id="UP001139488"/>
    </source>
</evidence>
<dbReference type="InterPro" id="IPR032811">
    <property type="entry name" value="Put_conjugal_transfer"/>
</dbReference>
<evidence type="ECO:0000313" key="2">
    <source>
        <dbReference type="EMBL" id="MCJ2378643.1"/>
    </source>
</evidence>
<reference evidence="2" key="1">
    <citation type="submission" date="2021-11" db="EMBL/GenBank/DDBJ databases">
        <title>Vibrio ZSDE26 sp. nov. and Vibrio ZSDZ34 sp. nov., isolated from coastal seawater in Qingdao.</title>
        <authorList>
            <person name="Zhang P."/>
        </authorList>
    </citation>
    <scope>NUCLEOTIDE SEQUENCE</scope>
    <source>
        <strain evidence="2">ZSDZ34</strain>
    </source>
</reference>
<dbReference type="Pfam" id="PF13729">
    <property type="entry name" value="TraF_2"/>
    <property type="match status" value="1"/>
</dbReference>
<dbReference type="AlphaFoldDB" id="A0A9X2B0J3"/>
<dbReference type="RefSeq" id="WP_244359032.1">
    <property type="nucleotide sequence ID" value="NZ_JAJNNZ010000019.1"/>
</dbReference>
<feature type="signal peptide" evidence="1">
    <location>
        <begin position="1"/>
        <end position="22"/>
    </location>
</feature>
<gene>
    <name evidence="2" type="primary">traF</name>
    <name evidence="2" type="ORF">LNL84_17680</name>
</gene>
<dbReference type="EMBL" id="JAJNNZ010000019">
    <property type="protein sequence ID" value="MCJ2378643.1"/>
    <property type="molecule type" value="Genomic_DNA"/>
</dbReference>
<sequence length="389" mass="41720">MNNKTQLAVGILFALAPVMATASNNMIEARGAAMGNTGVASADYLTAGLYNPALTASFKDNDDVGLLLPAFGMEYRDSDDTVSTLDDLQKAIDDYESAFSDPLGKLDDINRLLDDLEGNKPTTVSASLGFAVALPSELVSSNLYSRGYAEAIAAPIIAPYNATDNPINDIENRYQNSSVALQAFAYAEFGLALGKSFNIAKQDIAFGITPKFQQLRTYYLNASVADFDVENVDDSLTEKNAFNFDLGASWSLDAWRVGLTLRDLIAQEVDVNDHNGVKKDTYKLNPMVTVGAAYNGSLISAAVDLELTKNERFASIADETQFLRFGVEGNAWGWAQLRAGYEIDLQETADSAITAGIGISPFDVVSFDIAANYAGSNQVGAAANLAFTF</sequence>
<dbReference type="Gene3D" id="2.40.160.60">
    <property type="entry name" value="Outer membrane protein transport protein (OMPP1/FadL/TodX)"/>
    <property type="match status" value="1"/>
</dbReference>
<dbReference type="Proteomes" id="UP001139488">
    <property type="component" value="Unassembled WGS sequence"/>
</dbReference>